<proteinExistence type="inferred from homology"/>
<sequence length="289" mass="32774">MNRHVISLALRLVLGLNFLFASIAHLKLWRFYVEEPSKITSWITNNFVLGNCIAAGLFIISFFLLLGYKTIWATIVSIAFLLINHIALLFTKPANQAFSGPFYNSFHHSVPFIGFAIVLLYALSAKKDFSIDKFLKNENELSSKIKDEIVFFSARIFIGVLFFAQGLELLTGKATLMSFAENVYVKSYDTTFIPTSLLWFMGLSNPWILCICGALLTLGLKTKWAAYLLSFFMVSIVFGHLLDDPFETSGSISMYGFNNLAFVLLVLWLENGHNKYSIDRILYKKRTTT</sequence>
<evidence type="ECO:0000256" key="4">
    <source>
        <dbReference type="ARBA" id="ARBA00022692"/>
    </source>
</evidence>
<feature type="transmembrane region" description="Helical" evidence="7">
    <location>
        <begin position="197"/>
        <end position="217"/>
    </location>
</feature>
<gene>
    <name evidence="8" type="ORF">LNQ34_17290</name>
</gene>
<dbReference type="Proteomes" id="UP001430700">
    <property type="component" value="Unassembled WGS sequence"/>
</dbReference>
<keyword evidence="3" id="KW-1003">Cell membrane</keyword>
<evidence type="ECO:0000256" key="7">
    <source>
        <dbReference type="SAM" id="Phobius"/>
    </source>
</evidence>
<evidence type="ECO:0000256" key="2">
    <source>
        <dbReference type="ARBA" id="ARBA00006679"/>
    </source>
</evidence>
<keyword evidence="6 7" id="KW-0472">Membrane</keyword>
<feature type="transmembrane region" description="Helical" evidence="7">
    <location>
        <begin position="45"/>
        <end position="66"/>
    </location>
</feature>
<evidence type="ECO:0000256" key="1">
    <source>
        <dbReference type="ARBA" id="ARBA00004651"/>
    </source>
</evidence>
<dbReference type="InterPro" id="IPR032808">
    <property type="entry name" value="DoxX"/>
</dbReference>
<comment type="caution">
    <text evidence="8">The sequence shown here is derived from an EMBL/GenBank/DDBJ whole genome shotgun (WGS) entry which is preliminary data.</text>
</comment>
<dbReference type="RefSeq" id="WP_230000614.1">
    <property type="nucleotide sequence ID" value="NZ_JAJJMN010000002.1"/>
</dbReference>
<reference evidence="8" key="1">
    <citation type="submission" date="2021-11" db="EMBL/GenBank/DDBJ databases">
        <title>Description of novel Flavobacterium species.</title>
        <authorList>
            <person name="Saticioglu I.B."/>
            <person name="Ay H."/>
            <person name="Altun S."/>
            <person name="Duman M."/>
        </authorList>
    </citation>
    <scope>NUCLEOTIDE SEQUENCE</scope>
    <source>
        <strain evidence="8">F-126</strain>
    </source>
</reference>
<dbReference type="PANTHER" id="PTHR33452:SF1">
    <property type="entry name" value="INNER MEMBRANE PROTEIN YPHA-RELATED"/>
    <property type="match status" value="1"/>
</dbReference>
<evidence type="ECO:0000256" key="6">
    <source>
        <dbReference type="ARBA" id="ARBA00023136"/>
    </source>
</evidence>
<evidence type="ECO:0000256" key="5">
    <source>
        <dbReference type="ARBA" id="ARBA00022989"/>
    </source>
</evidence>
<feature type="transmembrane region" description="Helical" evidence="7">
    <location>
        <begin position="149"/>
        <end position="167"/>
    </location>
</feature>
<comment type="similarity">
    <text evidence="2">Belongs to the DoxX family.</text>
</comment>
<comment type="subcellular location">
    <subcellularLocation>
        <location evidence="1">Cell membrane</location>
        <topology evidence="1">Multi-pass membrane protein</topology>
    </subcellularLocation>
</comment>
<keyword evidence="9" id="KW-1185">Reference proteome</keyword>
<keyword evidence="4 7" id="KW-0812">Transmembrane</keyword>
<accession>A0ABS8M3Z3</accession>
<evidence type="ECO:0000313" key="9">
    <source>
        <dbReference type="Proteomes" id="UP001430700"/>
    </source>
</evidence>
<dbReference type="InterPro" id="IPR051907">
    <property type="entry name" value="DoxX-like_oxidoreductase"/>
</dbReference>
<protein>
    <submittedName>
        <fullName evidence="8">DoxX family protein</fullName>
    </submittedName>
</protein>
<keyword evidence="5 7" id="KW-1133">Transmembrane helix</keyword>
<feature type="transmembrane region" description="Helical" evidence="7">
    <location>
        <begin position="102"/>
        <end position="123"/>
    </location>
</feature>
<dbReference type="PANTHER" id="PTHR33452">
    <property type="entry name" value="OXIDOREDUCTASE CATD-RELATED"/>
    <property type="match status" value="1"/>
</dbReference>
<feature type="transmembrane region" description="Helical" evidence="7">
    <location>
        <begin position="71"/>
        <end position="90"/>
    </location>
</feature>
<feature type="transmembrane region" description="Helical" evidence="7">
    <location>
        <begin position="248"/>
        <end position="269"/>
    </location>
</feature>
<name>A0ABS8M3Z3_9FLAO</name>
<dbReference type="Pfam" id="PF07681">
    <property type="entry name" value="DoxX"/>
    <property type="match status" value="1"/>
</dbReference>
<dbReference type="EMBL" id="JAJJMN010000002">
    <property type="protein sequence ID" value="MCC9019530.1"/>
    <property type="molecule type" value="Genomic_DNA"/>
</dbReference>
<evidence type="ECO:0000313" key="8">
    <source>
        <dbReference type="EMBL" id="MCC9019530.1"/>
    </source>
</evidence>
<evidence type="ECO:0000256" key="3">
    <source>
        <dbReference type="ARBA" id="ARBA00022475"/>
    </source>
</evidence>
<organism evidence="8 9">
    <name type="scientific">Flavobacterium lipolyticum</name>
    <dbReference type="NCBI Taxonomy" id="2893754"/>
    <lineage>
        <taxon>Bacteria</taxon>
        <taxon>Pseudomonadati</taxon>
        <taxon>Bacteroidota</taxon>
        <taxon>Flavobacteriia</taxon>
        <taxon>Flavobacteriales</taxon>
        <taxon>Flavobacteriaceae</taxon>
        <taxon>Flavobacterium</taxon>
    </lineage>
</organism>
<feature type="transmembrane region" description="Helical" evidence="7">
    <location>
        <begin position="224"/>
        <end position="242"/>
    </location>
</feature>